<accession>A0A6C0H0R2</accession>
<dbReference type="AlphaFoldDB" id="A0A6C0H0R2"/>
<sequence>MSTISYKSFNAENLKFTTPEENKTIPDITKYQLMSWPRYLKDGREIIPQIQGPWMTLNTYGIPGKNDKSGQPLKNQAGQPLTDRERGKLKIPFNLSDPDSQKLYQVLKEIDKKCEEEKEQIWGDKKKANVYKYQPLVRQPAENPDADENAPQKPDYVTIKFDFDSKTSEIKTKVYQNVDGERTEVATPTLDDVSKYVRYKCEYRPVFALAKLFGAKAAGDDGKRKYGLGLKLKHIEVKPSSVSAQDDNDNAFVDDDDDEKVERRVLVKESKVEETQNTKDEAEDGEDEDEKSPVNESVAVAAKEEDDEKEKPTPKARRGRGTRTTNV</sequence>
<proteinExistence type="predicted"/>
<organism evidence="2">
    <name type="scientific">viral metagenome</name>
    <dbReference type="NCBI Taxonomy" id="1070528"/>
    <lineage>
        <taxon>unclassified sequences</taxon>
        <taxon>metagenomes</taxon>
        <taxon>organismal metagenomes</taxon>
    </lineage>
</organism>
<evidence type="ECO:0000313" key="2">
    <source>
        <dbReference type="EMBL" id="QHT73970.1"/>
    </source>
</evidence>
<feature type="region of interest" description="Disordered" evidence="1">
    <location>
        <begin position="62"/>
        <end position="83"/>
    </location>
</feature>
<dbReference type="EMBL" id="MN739835">
    <property type="protein sequence ID" value="QHT73970.1"/>
    <property type="molecule type" value="Genomic_DNA"/>
</dbReference>
<evidence type="ECO:0000256" key="1">
    <source>
        <dbReference type="SAM" id="MobiDB-lite"/>
    </source>
</evidence>
<reference evidence="2" key="1">
    <citation type="journal article" date="2020" name="Nature">
        <title>Giant virus diversity and host interactions through global metagenomics.</title>
        <authorList>
            <person name="Schulz F."/>
            <person name="Roux S."/>
            <person name="Paez-Espino D."/>
            <person name="Jungbluth S."/>
            <person name="Walsh D.A."/>
            <person name="Denef V.J."/>
            <person name="McMahon K.D."/>
            <person name="Konstantinidis K.T."/>
            <person name="Eloe-Fadrosh E.A."/>
            <person name="Kyrpides N.C."/>
            <person name="Woyke T."/>
        </authorList>
    </citation>
    <scope>NUCLEOTIDE SEQUENCE</scope>
    <source>
        <strain evidence="2">GVMAG-M-3300023179-4</strain>
    </source>
</reference>
<name>A0A6C0H0R2_9ZZZZ</name>
<feature type="compositionally biased region" description="Acidic residues" evidence="1">
    <location>
        <begin position="246"/>
        <end position="259"/>
    </location>
</feature>
<feature type="compositionally biased region" description="Basic and acidic residues" evidence="1">
    <location>
        <begin position="260"/>
        <end position="280"/>
    </location>
</feature>
<feature type="region of interest" description="Disordered" evidence="1">
    <location>
        <begin position="240"/>
        <end position="327"/>
    </location>
</feature>
<protein>
    <submittedName>
        <fullName evidence="2">Uncharacterized protein</fullName>
    </submittedName>
</protein>
<feature type="compositionally biased region" description="Acidic residues" evidence="1">
    <location>
        <begin position="281"/>
        <end position="290"/>
    </location>
</feature>